<feature type="region of interest" description="Disordered" evidence="1">
    <location>
        <begin position="1"/>
        <end position="97"/>
    </location>
</feature>
<protein>
    <submittedName>
        <fullName evidence="2">Uncharacterized protein</fullName>
    </submittedName>
</protein>
<proteinExistence type="predicted"/>
<dbReference type="EMBL" id="GBRH01209718">
    <property type="protein sequence ID" value="JAD88177.1"/>
    <property type="molecule type" value="Transcribed_RNA"/>
</dbReference>
<dbReference type="AlphaFoldDB" id="A0A0A9DWP3"/>
<name>A0A0A9DWP3_ARUDO</name>
<reference evidence="2" key="2">
    <citation type="journal article" date="2015" name="Data Brief">
        <title>Shoot transcriptome of the giant reed, Arundo donax.</title>
        <authorList>
            <person name="Barrero R.A."/>
            <person name="Guerrero F.D."/>
            <person name="Moolhuijzen P."/>
            <person name="Goolsby J.A."/>
            <person name="Tidwell J."/>
            <person name="Bellgard S.E."/>
            <person name="Bellgard M.I."/>
        </authorList>
    </citation>
    <scope>NUCLEOTIDE SEQUENCE</scope>
    <source>
        <tissue evidence="2">Shoot tissue taken approximately 20 cm above the soil surface</tissue>
    </source>
</reference>
<feature type="compositionally biased region" description="Pro residues" evidence="1">
    <location>
        <begin position="85"/>
        <end position="95"/>
    </location>
</feature>
<sequence length="147" mass="16087">MACGLSPFLTPSSTKPLYTGPNPPSPRKLPETNPRVAARSSDTLNTCRFEPTSDTDRSWSAAPLRSVNDSRPPPPPGRTFLCLSPVPPSPPPRHPPSSNLHADVVLVLIAPHPECNGKAAWDSLCARAATRVARRDRPRWKRKRRSS</sequence>
<organism evidence="2">
    <name type="scientific">Arundo donax</name>
    <name type="common">Giant reed</name>
    <name type="synonym">Donax arundinaceus</name>
    <dbReference type="NCBI Taxonomy" id="35708"/>
    <lineage>
        <taxon>Eukaryota</taxon>
        <taxon>Viridiplantae</taxon>
        <taxon>Streptophyta</taxon>
        <taxon>Embryophyta</taxon>
        <taxon>Tracheophyta</taxon>
        <taxon>Spermatophyta</taxon>
        <taxon>Magnoliopsida</taxon>
        <taxon>Liliopsida</taxon>
        <taxon>Poales</taxon>
        <taxon>Poaceae</taxon>
        <taxon>PACMAD clade</taxon>
        <taxon>Arundinoideae</taxon>
        <taxon>Arundineae</taxon>
        <taxon>Arundo</taxon>
    </lineage>
</organism>
<accession>A0A0A9DWP3</accession>
<evidence type="ECO:0000313" key="2">
    <source>
        <dbReference type="EMBL" id="JAD88177.1"/>
    </source>
</evidence>
<reference evidence="2" key="1">
    <citation type="submission" date="2014-09" db="EMBL/GenBank/DDBJ databases">
        <authorList>
            <person name="Magalhaes I.L.F."/>
            <person name="Oliveira U."/>
            <person name="Santos F.R."/>
            <person name="Vidigal T.H.D.A."/>
            <person name="Brescovit A.D."/>
            <person name="Santos A.J."/>
        </authorList>
    </citation>
    <scope>NUCLEOTIDE SEQUENCE</scope>
    <source>
        <tissue evidence="2">Shoot tissue taken approximately 20 cm above the soil surface</tissue>
    </source>
</reference>
<evidence type="ECO:0000256" key="1">
    <source>
        <dbReference type="SAM" id="MobiDB-lite"/>
    </source>
</evidence>